<feature type="region of interest" description="Disordered" evidence="1">
    <location>
        <begin position="116"/>
        <end position="145"/>
    </location>
</feature>
<evidence type="ECO:0000313" key="5">
    <source>
        <dbReference type="Proteomes" id="UP000308530"/>
    </source>
</evidence>
<dbReference type="EMBL" id="CP058351">
    <property type="protein sequence ID" value="QLF71849.1"/>
    <property type="molecule type" value="Genomic_DNA"/>
</dbReference>
<accession>A0ABX6QTN8</accession>
<proteinExistence type="predicted"/>
<sequence length="145" mass="16669">MSEGRMFVPLIILLFVPWYLARGLSLGDLTEMIAERGLSLDLSTIHGWILGFSPLILNRFNRRKRAVTGKSTADETRIKVRGRRMYPYRAIDSVADTVDFWFGQLRALAAARRTGKPSFPAISSGWPERRRLHPRPTHIRQSRHL</sequence>
<keyword evidence="2" id="KW-0472">Membrane</keyword>
<geneLocation type="plasmid" evidence="4 5">
    <name>pPRADMK78_01</name>
</geneLocation>
<evidence type="ECO:0000259" key="3">
    <source>
        <dbReference type="Pfam" id="PF13610"/>
    </source>
</evidence>
<evidence type="ECO:0000256" key="1">
    <source>
        <dbReference type="SAM" id="MobiDB-lite"/>
    </source>
</evidence>
<feature type="transmembrane region" description="Helical" evidence="2">
    <location>
        <begin position="39"/>
        <end position="57"/>
    </location>
</feature>
<dbReference type="PANTHER" id="PTHR35528">
    <property type="entry name" value="BLL1675 PROTEIN"/>
    <property type="match status" value="1"/>
</dbReference>
<evidence type="ECO:0000256" key="2">
    <source>
        <dbReference type="SAM" id="Phobius"/>
    </source>
</evidence>
<feature type="domain" description="DDE" evidence="3">
    <location>
        <begin position="73"/>
        <end position="113"/>
    </location>
</feature>
<dbReference type="InterPro" id="IPR052183">
    <property type="entry name" value="IS_Transposase"/>
</dbReference>
<keyword evidence="2" id="KW-0812">Transmembrane</keyword>
<keyword evidence="5" id="KW-1185">Reference proteome</keyword>
<reference evidence="4 5" key="1">
    <citation type="submission" date="2020-06" db="EMBL/GenBank/DDBJ databases">
        <title>Genome sequence of Rhizobium sp strain ADMK78.</title>
        <authorList>
            <person name="Rahi P."/>
        </authorList>
    </citation>
    <scope>NUCLEOTIDE SEQUENCE [LARGE SCALE GENOMIC DNA]</scope>
    <source>
        <strain evidence="4 5">ADMK78</strain>
        <plasmid evidence="4 5">pPRADMK78_01</plasmid>
    </source>
</reference>
<feature type="compositionally biased region" description="Basic residues" evidence="1">
    <location>
        <begin position="130"/>
        <end position="145"/>
    </location>
</feature>
<keyword evidence="4" id="KW-0614">Plasmid</keyword>
<dbReference type="Proteomes" id="UP000308530">
    <property type="component" value="Plasmid pPRADMK78_01"/>
</dbReference>
<gene>
    <name evidence="4" type="ORF">FE840_019815</name>
</gene>
<dbReference type="PANTHER" id="PTHR35528:SF3">
    <property type="entry name" value="BLL1675 PROTEIN"/>
    <property type="match status" value="1"/>
</dbReference>
<protein>
    <submittedName>
        <fullName evidence="4">IS6 family transposase</fullName>
    </submittedName>
</protein>
<dbReference type="Pfam" id="PF13610">
    <property type="entry name" value="DDE_Tnp_IS240"/>
    <property type="match status" value="1"/>
</dbReference>
<name>A0ABX6QTN8_9HYPH</name>
<evidence type="ECO:0000313" key="4">
    <source>
        <dbReference type="EMBL" id="QLF71849.1"/>
    </source>
</evidence>
<organism evidence="4 5">
    <name type="scientific">Peteryoungia desertarenae</name>
    <dbReference type="NCBI Taxonomy" id="1813451"/>
    <lineage>
        <taxon>Bacteria</taxon>
        <taxon>Pseudomonadati</taxon>
        <taxon>Pseudomonadota</taxon>
        <taxon>Alphaproteobacteria</taxon>
        <taxon>Hyphomicrobiales</taxon>
        <taxon>Rhizobiaceae</taxon>
        <taxon>Peteryoungia</taxon>
    </lineage>
</organism>
<dbReference type="InterPro" id="IPR032874">
    <property type="entry name" value="DDE_dom"/>
</dbReference>
<keyword evidence="2" id="KW-1133">Transmembrane helix</keyword>